<dbReference type="Pfam" id="PF10756">
    <property type="entry name" value="bPH_6"/>
    <property type="match status" value="1"/>
</dbReference>
<evidence type="ECO:0000256" key="1">
    <source>
        <dbReference type="SAM" id="Phobius"/>
    </source>
</evidence>
<evidence type="ECO:0000259" key="2">
    <source>
        <dbReference type="Pfam" id="PF10756"/>
    </source>
</evidence>
<dbReference type="InterPro" id="IPR019692">
    <property type="entry name" value="CFP-6_PH"/>
</dbReference>
<keyword evidence="4" id="KW-1185">Reference proteome</keyword>
<reference evidence="3 4" key="1">
    <citation type="journal article" date="2015" name="Stand. Genomic Sci.">
        <title>Genomic Encyclopedia of Bacterial and Archaeal Type Strains, Phase III: the genomes of soil and plant-associated and newly described type strains.</title>
        <authorList>
            <person name="Whitman W.B."/>
            <person name="Woyke T."/>
            <person name="Klenk H.P."/>
            <person name="Zhou Y."/>
            <person name="Lilburn T.G."/>
            <person name="Beck B.J."/>
            <person name="De Vos P."/>
            <person name="Vandamme P."/>
            <person name="Eisen J.A."/>
            <person name="Garrity G."/>
            <person name="Hugenholtz P."/>
            <person name="Kyrpides N.C."/>
        </authorList>
    </citation>
    <scope>NUCLEOTIDE SEQUENCE [LARGE SCALE GENOMIC DNA]</scope>
    <source>
        <strain evidence="3 4">S2T63</strain>
    </source>
</reference>
<feature type="domain" description="Low molecular weight protein antigen 6 PH" evidence="2">
    <location>
        <begin position="59"/>
        <end position="112"/>
    </location>
</feature>
<keyword evidence="1" id="KW-0812">Transmembrane</keyword>
<comment type="caution">
    <text evidence="3">The sequence shown here is derived from an EMBL/GenBank/DDBJ whole genome shotgun (WGS) entry which is preliminary data.</text>
</comment>
<organism evidence="3 4">
    <name type="scientific">Microbacterium telephonicum</name>
    <dbReference type="NCBI Taxonomy" id="1714841"/>
    <lineage>
        <taxon>Bacteria</taxon>
        <taxon>Bacillati</taxon>
        <taxon>Actinomycetota</taxon>
        <taxon>Actinomycetes</taxon>
        <taxon>Micrococcales</taxon>
        <taxon>Microbacteriaceae</taxon>
        <taxon>Microbacterium</taxon>
    </lineage>
</organism>
<proteinExistence type="predicted"/>
<dbReference type="Proteomes" id="UP000273158">
    <property type="component" value="Unassembled WGS sequence"/>
</dbReference>
<gene>
    <name evidence="3" type="ORF">C7474_1203</name>
</gene>
<protein>
    <submittedName>
        <fullName evidence="3">PH (Pleckstrin Homology) domain-containing protein</fullName>
    </submittedName>
</protein>
<evidence type="ECO:0000313" key="4">
    <source>
        <dbReference type="Proteomes" id="UP000273158"/>
    </source>
</evidence>
<feature type="transmembrane region" description="Helical" evidence="1">
    <location>
        <begin position="12"/>
        <end position="33"/>
    </location>
</feature>
<keyword evidence="1" id="KW-1133">Transmembrane helix</keyword>
<accession>A0A498C9T9</accession>
<feature type="transmembrane region" description="Helical" evidence="1">
    <location>
        <begin position="39"/>
        <end position="58"/>
    </location>
</feature>
<keyword evidence="1" id="KW-0472">Membrane</keyword>
<dbReference type="EMBL" id="RCDB01000002">
    <property type="protein sequence ID" value="RLK49071.1"/>
    <property type="molecule type" value="Genomic_DNA"/>
</dbReference>
<dbReference type="RefSeq" id="WP_121058072.1">
    <property type="nucleotide sequence ID" value="NZ_RCDB01000002.1"/>
</dbReference>
<name>A0A498C9T9_9MICO</name>
<dbReference type="OrthoDB" id="5148800at2"/>
<sequence length="207" mass="22202">MSFQEVDYRPLFGRILSVVTMVVCAFGAVATVVTDPAAALRYAWPLLLVGVLAWAMYWRPGLVVAEHGITVVNPLRTHFVPWPNITAIDTRFALTLHTVAGGDRDRTIRVWAAPASGRHRTLGLSPKDFDGIGESARGVHGELRLSDATSTPIGNLAQLVRGRWERLRDTGAFTSGVDPEASTVVWHRGTIAVAAALGAATAIGLLV</sequence>
<evidence type="ECO:0000313" key="3">
    <source>
        <dbReference type="EMBL" id="RLK49071.1"/>
    </source>
</evidence>
<dbReference type="AlphaFoldDB" id="A0A498C9T9"/>